<keyword evidence="1" id="KW-0812">Transmembrane</keyword>
<sequence>MNFKDIFQPQDVSRLSVQRGVVLLAVLGFLIIASILISSASVIMEERLNIATQSQQNFYNLALAHSKKAELIYLLSTQRLTVAGISQGRNPEGAITNEDGFFVNRTTGDELRVDGQVITTENSLSFAIQNMAGLIAINTSEQFWLSRYLNNSRVSSINKHRLLDSLRDYADEDDTQSAAGKEASSGYHTSNYLLQSCTELYSVAHWSAYLLTDDSLLEHCSLGRTSILNFNAVPIRLWKRLFPDSADKVQQMREKGEWLESLNSLTQMEPSIVNLQDEYYSVLGGKRFAVLVWHEGVQVKSHIQVGDNLAKPFTSKIYQ</sequence>
<gene>
    <name evidence="2" type="ORF">ACFOHL_09945</name>
</gene>
<dbReference type="SUPFAM" id="SSF158544">
    <property type="entry name" value="GspK insert domain-like"/>
    <property type="match status" value="1"/>
</dbReference>
<accession>A0ABV7FSX5</accession>
<proteinExistence type="predicted"/>
<dbReference type="Proteomes" id="UP001595478">
    <property type="component" value="Unassembled WGS sequence"/>
</dbReference>
<evidence type="ECO:0000313" key="2">
    <source>
        <dbReference type="EMBL" id="MFC3121942.1"/>
    </source>
</evidence>
<protein>
    <recommendedName>
        <fullName evidence="4">Type II secretion system protein K</fullName>
    </recommendedName>
</protein>
<dbReference type="EMBL" id="JBHRSW010000015">
    <property type="protein sequence ID" value="MFC3121942.1"/>
    <property type="molecule type" value="Genomic_DNA"/>
</dbReference>
<evidence type="ECO:0008006" key="4">
    <source>
        <dbReference type="Google" id="ProtNLM"/>
    </source>
</evidence>
<dbReference type="Gene3D" id="1.10.40.60">
    <property type="entry name" value="EpsJ-like"/>
    <property type="match status" value="1"/>
</dbReference>
<organism evidence="2 3">
    <name type="scientific">Agaribacter flavus</name>
    <dbReference type="NCBI Taxonomy" id="1902781"/>
    <lineage>
        <taxon>Bacteria</taxon>
        <taxon>Pseudomonadati</taxon>
        <taxon>Pseudomonadota</taxon>
        <taxon>Gammaproteobacteria</taxon>
        <taxon>Alteromonadales</taxon>
        <taxon>Alteromonadaceae</taxon>
        <taxon>Agaribacter</taxon>
    </lineage>
</organism>
<dbReference type="RefSeq" id="WP_376920072.1">
    <property type="nucleotide sequence ID" value="NZ_JBHRSW010000015.1"/>
</dbReference>
<dbReference type="InterPro" id="IPR038072">
    <property type="entry name" value="GspK_central_sf"/>
</dbReference>
<reference evidence="3" key="1">
    <citation type="journal article" date="2019" name="Int. J. Syst. Evol. Microbiol.">
        <title>The Global Catalogue of Microorganisms (GCM) 10K type strain sequencing project: providing services to taxonomists for standard genome sequencing and annotation.</title>
        <authorList>
            <consortium name="The Broad Institute Genomics Platform"/>
            <consortium name="The Broad Institute Genome Sequencing Center for Infectious Disease"/>
            <person name="Wu L."/>
            <person name="Ma J."/>
        </authorList>
    </citation>
    <scope>NUCLEOTIDE SEQUENCE [LARGE SCALE GENOMIC DNA]</scope>
    <source>
        <strain evidence="3">KCTC 52473</strain>
    </source>
</reference>
<evidence type="ECO:0000313" key="3">
    <source>
        <dbReference type="Proteomes" id="UP001595478"/>
    </source>
</evidence>
<comment type="caution">
    <text evidence="2">The sequence shown here is derived from an EMBL/GenBank/DDBJ whole genome shotgun (WGS) entry which is preliminary data.</text>
</comment>
<evidence type="ECO:0000256" key="1">
    <source>
        <dbReference type="SAM" id="Phobius"/>
    </source>
</evidence>
<keyword evidence="1" id="KW-0472">Membrane</keyword>
<feature type="transmembrane region" description="Helical" evidence="1">
    <location>
        <begin position="21"/>
        <end position="44"/>
    </location>
</feature>
<keyword evidence="1" id="KW-1133">Transmembrane helix</keyword>
<keyword evidence="3" id="KW-1185">Reference proteome</keyword>
<name>A0ABV7FSX5_9ALTE</name>